<evidence type="ECO:0000256" key="1">
    <source>
        <dbReference type="ARBA" id="ARBA00023319"/>
    </source>
</evidence>
<feature type="domain" description="Ig-like" evidence="3">
    <location>
        <begin position="206"/>
        <end position="286"/>
    </location>
</feature>
<evidence type="ECO:0000313" key="5">
    <source>
        <dbReference type="Proteomes" id="UP000694410"/>
    </source>
</evidence>
<dbReference type="FunFam" id="2.60.40.10:FF:000463">
    <property type="entry name" value="Immunoglobulin heavy constant gamma 1"/>
    <property type="match status" value="1"/>
</dbReference>
<sequence>GSARAPDLFPLSPCGSGTAFSVGCVAVGFTPPPVGFAWRDRENRSAPGAAIFPPVRSSGRFLAASRLGMELEEGKGRQPFWCRAEHARGSRSVQVYNPGEAPNNAPNNGPNIPNNWSKIREKYPLKCDGATPEAPAVEGPGIFVTGSRLVVTEAEWERGDVFTCQAGEESRNTSKAMECGYDQPLSASDIRVETVAPLFADIFRDQAARLTCRVSNLAAGGEGLEVTWLNEEGEALATKMAAPALQPNGLLAAEGVATVSVEAWESGQVFTCRVTHPELLFPREVTMRKSTVPDAAPPTVHLLAPPPEQLRRRTWATLTCLILDFNPPDLLVQWLKDGQPLPSSHALTWKPRPQPSHAPSGHAHQSVSTLTVPARDWEGGHVYTCLVGHERLPLRLAQKSLDKSAGNPAHLNVSLVLSDSAAACY</sequence>
<dbReference type="PANTHER" id="PTHR23411">
    <property type="entry name" value="TAPASIN"/>
    <property type="match status" value="1"/>
</dbReference>
<protein>
    <submittedName>
        <fullName evidence="4">Immunoglobulin heavy constant mu</fullName>
    </submittedName>
</protein>
<dbReference type="SMART" id="SM00407">
    <property type="entry name" value="IGc1"/>
    <property type="match status" value="2"/>
</dbReference>
<feature type="region of interest" description="Disordered" evidence="2">
    <location>
        <begin position="345"/>
        <end position="369"/>
    </location>
</feature>
<dbReference type="Gene3D" id="2.60.40.10">
    <property type="entry name" value="Immunoglobulins"/>
    <property type="match status" value="3"/>
</dbReference>
<dbReference type="CDD" id="cd05768">
    <property type="entry name" value="IgC1_CH3_IgAGD_CH4_IgAEM"/>
    <property type="match status" value="1"/>
</dbReference>
<dbReference type="PROSITE" id="PS00290">
    <property type="entry name" value="IG_MHC"/>
    <property type="match status" value="2"/>
</dbReference>
<reference evidence="4" key="1">
    <citation type="submission" date="2025-08" db="UniProtKB">
        <authorList>
            <consortium name="Ensembl"/>
        </authorList>
    </citation>
    <scope>IDENTIFICATION</scope>
</reference>
<organism evidence="4 5">
    <name type="scientific">Cyanistes caeruleus</name>
    <name type="common">Eurasian blue tit</name>
    <name type="synonym">Parus caeruleus</name>
    <dbReference type="NCBI Taxonomy" id="156563"/>
    <lineage>
        <taxon>Eukaryota</taxon>
        <taxon>Metazoa</taxon>
        <taxon>Chordata</taxon>
        <taxon>Craniata</taxon>
        <taxon>Vertebrata</taxon>
        <taxon>Euteleostomi</taxon>
        <taxon>Archelosauria</taxon>
        <taxon>Archosauria</taxon>
        <taxon>Dinosauria</taxon>
        <taxon>Saurischia</taxon>
        <taxon>Theropoda</taxon>
        <taxon>Coelurosauria</taxon>
        <taxon>Aves</taxon>
        <taxon>Neognathae</taxon>
        <taxon>Neoaves</taxon>
        <taxon>Telluraves</taxon>
        <taxon>Australaves</taxon>
        <taxon>Passeriformes</taxon>
        <taxon>Paridae</taxon>
        <taxon>Cyanistes</taxon>
    </lineage>
</organism>
<keyword evidence="5" id="KW-1185">Reference proteome</keyword>
<evidence type="ECO:0000313" key="4">
    <source>
        <dbReference type="Ensembl" id="ENSCCEP00000004932.1"/>
    </source>
</evidence>
<reference evidence="4" key="2">
    <citation type="submission" date="2025-09" db="UniProtKB">
        <authorList>
            <consortium name="Ensembl"/>
        </authorList>
    </citation>
    <scope>IDENTIFICATION</scope>
</reference>
<dbReference type="Proteomes" id="UP000694410">
    <property type="component" value="Unplaced"/>
</dbReference>
<feature type="domain" description="Ig-like" evidence="3">
    <location>
        <begin position="298"/>
        <end position="402"/>
    </location>
</feature>
<dbReference type="SUPFAM" id="SSF48726">
    <property type="entry name" value="Immunoglobulin"/>
    <property type="match status" value="4"/>
</dbReference>
<name>A0A8C0UBY0_CYACU</name>
<proteinExistence type="predicted"/>
<dbReference type="InterPro" id="IPR050380">
    <property type="entry name" value="Immune_Resp_Modulators"/>
</dbReference>
<dbReference type="InterPro" id="IPR036179">
    <property type="entry name" value="Ig-like_dom_sf"/>
</dbReference>
<dbReference type="Ensembl" id="ENSCCET00000008149.1">
    <property type="protein sequence ID" value="ENSCCEP00000004932.1"/>
    <property type="gene ID" value="ENSCCEG00000005420.1"/>
</dbReference>
<dbReference type="AlphaFoldDB" id="A0A8C0UBY0"/>
<dbReference type="InterPro" id="IPR003006">
    <property type="entry name" value="Ig/MHC_CS"/>
</dbReference>
<feature type="domain" description="Ig-like" evidence="3">
    <location>
        <begin position="6"/>
        <end position="94"/>
    </location>
</feature>
<dbReference type="PROSITE" id="PS50835">
    <property type="entry name" value="IG_LIKE"/>
    <property type="match status" value="3"/>
</dbReference>
<dbReference type="InterPro" id="IPR013783">
    <property type="entry name" value="Ig-like_fold"/>
</dbReference>
<accession>A0A8C0UBY0</accession>
<keyword evidence="1" id="KW-0393">Immunoglobulin domain</keyword>
<dbReference type="Pfam" id="PF07654">
    <property type="entry name" value="C1-set"/>
    <property type="match status" value="3"/>
</dbReference>
<evidence type="ECO:0000256" key="2">
    <source>
        <dbReference type="SAM" id="MobiDB-lite"/>
    </source>
</evidence>
<evidence type="ECO:0000259" key="3">
    <source>
        <dbReference type="PROSITE" id="PS50835"/>
    </source>
</evidence>
<dbReference type="InterPro" id="IPR003597">
    <property type="entry name" value="Ig_C1-set"/>
</dbReference>
<dbReference type="InterPro" id="IPR007110">
    <property type="entry name" value="Ig-like_dom"/>
</dbReference>